<accession>A0ABQ7GTX8</accession>
<dbReference type="EMBL" id="MU069592">
    <property type="protein sequence ID" value="KAF5838073.1"/>
    <property type="molecule type" value="Genomic_DNA"/>
</dbReference>
<protein>
    <recommendedName>
        <fullName evidence="7">eIF-4F 25 kDa subunit</fullName>
    </recommendedName>
    <alternativeName>
        <fullName evidence="8">eIF-4F p26 subunit</fullName>
    </alternativeName>
    <alternativeName>
        <fullName evidence="6">mRNA cap-binding protein</fullName>
    </alternativeName>
</protein>
<dbReference type="PANTHER" id="PTHR11960:SF8">
    <property type="entry name" value="EUKARYOTIC TRANSLATION INITIATION FACTOR 4E1-RELATED"/>
    <property type="match status" value="1"/>
</dbReference>
<dbReference type="InterPro" id="IPR023398">
    <property type="entry name" value="TIF_eIF4e-like"/>
</dbReference>
<reference evidence="10" key="1">
    <citation type="submission" date="2017-08" db="EMBL/GenBank/DDBJ databases">
        <authorList>
            <person name="Polle J.E."/>
            <person name="Barry K."/>
            <person name="Cushman J."/>
            <person name="Schmutz J."/>
            <person name="Tran D."/>
            <person name="Hathwaick L.T."/>
            <person name="Yim W.C."/>
            <person name="Jenkins J."/>
            <person name="Mckie-Krisberg Z.M."/>
            <person name="Prochnik S."/>
            <person name="Lindquist E."/>
            <person name="Dockter R.B."/>
            <person name="Adam C."/>
            <person name="Molina H."/>
            <person name="Bunkerborg J."/>
            <person name="Jin E."/>
            <person name="Buchheim M."/>
            <person name="Magnuson J."/>
        </authorList>
    </citation>
    <scope>NUCLEOTIDE SEQUENCE</scope>
    <source>
        <strain evidence="10">CCAP 19/18</strain>
    </source>
</reference>
<dbReference type="SUPFAM" id="SSF55418">
    <property type="entry name" value="eIF4e-like"/>
    <property type="match status" value="1"/>
</dbReference>
<evidence type="ECO:0000256" key="4">
    <source>
        <dbReference type="ARBA" id="ARBA00022884"/>
    </source>
</evidence>
<proteinExistence type="inferred from homology"/>
<evidence type="ECO:0000256" key="2">
    <source>
        <dbReference type="ARBA" id="ARBA00022540"/>
    </source>
</evidence>
<keyword evidence="2 9" id="KW-0396">Initiation factor</keyword>
<comment type="similarity">
    <text evidence="1 9">Belongs to the eukaryotic initiation factor 4E family.</text>
</comment>
<evidence type="ECO:0000256" key="3">
    <source>
        <dbReference type="ARBA" id="ARBA00022845"/>
    </source>
</evidence>
<organism evidence="10 11">
    <name type="scientific">Dunaliella salina</name>
    <name type="common">Green alga</name>
    <name type="synonym">Protococcus salinus</name>
    <dbReference type="NCBI Taxonomy" id="3046"/>
    <lineage>
        <taxon>Eukaryota</taxon>
        <taxon>Viridiplantae</taxon>
        <taxon>Chlorophyta</taxon>
        <taxon>core chlorophytes</taxon>
        <taxon>Chlorophyceae</taxon>
        <taxon>CS clade</taxon>
        <taxon>Chlamydomonadales</taxon>
        <taxon>Dunaliellaceae</taxon>
        <taxon>Dunaliella</taxon>
    </lineage>
</organism>
<keyword evidence="5 9" id="KW-0648">Protein biosynthesis</keyword>
<evidence type="ECO:0000256" key="5">
    <source>
        <dbReference type="ARBA" id="ARBA00022917"/>
    </source>
</evidence>
<gene>
    <name evidence="10" type="ORF">DUNSADRAFT_3443</name>
</gene>
<keyword evidence="3" id="KW-0810">Translation regulation</keyword>
<dbReference type="Gene3D" id="3.30.760.10">
    <property type="entry name" value="RNA Cap, Translation Initiation Factor Eif4e"/>
    <property type="match status" value="1"/>
</dbReference>
<dbReference type="PANTHER" id="PTHR11960">
    <property type="entry name" value="EUKARYOTIC TRANSLATION INITIATION FACTOR 4E RELATED"/>
    <property type="match status" value="1"/>
</dbReference>
<dbReference type="Pfam" id="PF01652">
    <property type="entry name" value="IF4E"/>
    <property type="match status" value="1"/>
</dbReference>
<keyword evidence="4 9" id="KW-0694">RNA-binding</keyword>
<evidence type="ECO:0000256" key="8">
    <source>
        <dbReference type="ARBA" id="ARBA00041713"/>
    </source>
</evidence>
<evidence type="ECO:0000256" key="6">
    <source>
        <dbReference type="ARBA" id="ARBA00030245"/>
    </source>
</evidence>
<dbReference type="InterPro" id="IPR001040">
    <property type="entry name" value="TIF_eIF_4E"/>
</dbReference>
<comment type="caution">
    <text evidence="10">The sequence shown here is derived from an EMBL/GenBank/DDBJ whole genome shotgun (WGS) entry which is preliminary data.</text>
</comment>
<name>A0ABQ7GTX8_DUNSA</name>
<evidence type="ECO:0000313" key="10">
    <source>
        <dbReference type="EMBL" id="KAF5838073.1"/>
    </source>
</evidence>
<evidence type="ECO:0000256" key="9">
    <source>
        <dbReference type="RuleBase" id="RU004374"/>
    </source>
</evidence>
<dbReference type="GO" id="GO:0003743">
    <property type="term" value="F:translation initiation factor activity"/>
    <property type="evidence" value="ECO:0007669"/>
    <property type="project" value="UniProtKB-KW"/>
</dbReference>
<evidence type="ECO:0000313" key="11">
    <source>
        <dbReference type="Proteomes" id="UP000815325"/>
    </source>
</evidence>
<evidence type="ECO:0000256" key="1">
    <source>
        <dbReference type="ARBA" id="ARBA00009860"/>
    </source>
</evidence>
<evidence type="ECO:0000256" key="7">
    <source>
        <dbReference type="ARBA" id="ARBA00032656"/>
    </source>
</evidence>
<dbReference type="Proteomes" id="UP000815325">
    <property type="component" value="Unassembled WGS sequence"/>
</dbReference>
<keyword evidence="11" id="KW-1185">Reference proteome</keyword>
<sequence length="200" mass="22775">MAEAPAAQETSTTPNFDQKHPLENAWTLWFDNPQQKQTTSKFGQTLRPVFTFNTVEEFWCLYNNIKTPGQLQPSATFYLFKDGIEPKWEDPRNFNGGSWTANVPNRSKPLLDAWWLNSVLACIGEQFTEGEEICGVAVNVRAKGDRIELWTKTAANEAKQTIVGRELKKFLDMSEATKIGYQVFQEVLNSKTKAKDRYGV</sequence>